<dbReference type="RefSeq" id="XP_062877900.1">
    <property type="nucleotide sequence ID" value="XM_063021830.1"/>
</dbReference>
<evidence type="ECO:0000256" key="11">
    <source>
        <dbReference type="SAM" id="Coils"/>
    </source>
</evidence>
<dbReference type="InterPro" id="IPR012677">
    <property type="entry name" value="Nucleotide-bd_a/b_plait_sf"/>
</dbReference>
<evidence type="ECO:0000256" key="10">
    <source>
        <dbReference type="PROSITE-ProRule" id="PRU00176"/>
    </source>
</evidence>
<dbReference type="Proteomes" id="UP001338582">
    <property type="component" value="Chromosome 3"/>
</dbReference>
<dbReference type="PANTHER" id="PTHR14089">
    <property type="entry name" value="PRE-MRNA-SPLICING FACTOR RBM22"/>
    <property type="match status" value="1"/>
</dbReference>
<gene>
    <name evidence="14" type="ORF">PUMCH_002835</name>
</gene>
<dbReference type="InterPro" id="IPR048995">
    <property type="entry name" value="STL11/RBM22-like_N"/>
</dbReference>
<dbReference type="CDD" id="cd12265">
    <property type="entry name" value="RRM_SLT11"/>
    <property type="match status" value="1"/>
</dbReference>
<evidence type="ECO:0000256" key="2">
    <source>
        <dbReference type="ARBA" id="ARBA00007781"/>
    </source>
</evidence>
<dbReference type="GeneID" id="88173899"/>
<dbReference type="GO" id="GO:0017070">
    <property type="term" value="F:U6 snRNA binding"/>
    <property type="evidence" value="ECO:0007669"/>
    <property type="project" value="TreeGrafter"/>
</dbReference>
<evidence type="ECO:0000256" key="12">
    <source>
        <dbReference type="SAM" id="MobiDB-lite"/>
    </source>
</evidence>
<evidence type="ECO:0000256" key="3">
    <source>
        <dbReference type="ARBA" id="ARBA00019060"/>
    </source>
</evidence>
<protein>
    <recommendedName>
        <fullName evidence="3">Pre-mRNA-splicing factor SLT11</fullName>
    </recommendedName>
</protein>
<dbReference type="PROSITE" id="PS50102">
    <property type="entry name" value="RRM"/>
    <property type="match status" value="1"/>
</dbReference>
<organism evidence="14 15">
    <name type="scientific">Australozyma saopauloensis</name>
    <dbReference type="NCBI Taxonomy" id="291208"/>
    <lineage>
        <taxon>Eukaryota</taxon>
        <taxon>Fungi</taxon>
        <taxon>Dikarya</taxon>
        <taxon>Ascomycota</taxon>
        <taxon>Saccharomycotina</taxon>
        <taxon>Pichiomycetes</taxon>
        <taxon>Metschnikowiaceae</taxon>
        <taxon>Australozyma</taxon>
    </lineage>
</organism>
<evidence type="ECO:0000256" key="5">
    <source>
        <dbReference type="ARBA" id="ARBA00022728"/>
    </source>
</evidence>
<evidence type="ECO:0000256" key="6">
    <source>
        <dbReference type="ARBA" id="ARBA00022884"/>
    </source>
</evidence>
<dbReference type="Pfam" id="PF00076">
    <property type="entry name" value="RRM_1"/>
    <property type="match status" value="1"/>
</dbReference>
<evidence type="ECO:0000256" key="7">
    <source>
        <dbReference type="ARBA" id="ARBA00023187"/>
    </source>
</evidence>
<dbReference type="GO" id="GO:0036002">
    <property type="term" value="F:pre-mRNA binding"/>
    <property type="evidence" value="ECO:0007669"/>
    <property type="project" value="TreeGrafter"/>
</dbReference>
<keyword evidence="5" id="KW-0747">Spliceosome</keyword>
<reference evidence="14 15" key="1">
    <citation type="submission" date="2023-10" db="EMBL/GenBank/DDBJ databases">
        <title>Draft Genome Sequence of Candida saopaulonensis from a very Premature Infant with Sepsis.</title>
        <authorList>
            <person name="Ning Y."/>
            <person name="Dai R."/>
            <person name="Xiao M."/>
            <person name="Xu Y."/>
            <person name="Yan Q."/>
            <person name="Zhang L."/>
        </authorList>
    </citation>
    <scope>NUCLEOTIDE SEQUENCE [LARGE SCALE GENOMIC DNA]</scope>
    <source>
        <strain evidence="14 15">19XY460</strain>
    </source>
</reference>
<dbReference type="GO" id="GO:0071007">
    <property type="term" value="C:U2-type catalytic step 2 spliceosome"/>
    <property type="evidence" value="ECO:0007669"/>
    <property type="project" value="TreeGrafter"/>
</dbReference>
<evidence type="ECO:0000256" key="4">
    <source>
        <dbReference type="ARBA" id="ARBA00022664"/>
    </source>
</evidence>
<evidence type="ECO:0000256" key="9">
    <source>
        <dbReference type="ARBA" id="ARBA00025609"/>
    </source>
</evidence>
<dbReference type="GO" id="GO:0006397">
    <property type="term" value="P:mRNA processing"/>
    <property type="evidence" value="ECO:0007669"/>
    <property type="project" value="UniProtKB-KW"/>
</dbReference>
<feature type="compositionally biased region" description="Basic and acidic residues" evidence="12">
    <location>
        <begin position="322"/>
        <end position="350"/>
    </location>
</feature>
<feature type="coiled-coil region" evidence="11">
    <location>
        <begin position="111"/>
        <end position="143"/>
    </location>
</feature>
<dbReference type="KEGG" id="asau:88173899"/>
<dbReference type="SUPFAM" id="SSF54928">
    <property type="entry name" value="RNA-binding domain, RBD"/>
    <property type="match status" value="1"/>
</dbReference>
<dbReference type="AlphaFoldDB" id="A0AAX4HAI6"/>
<keyword evidence="4" id="KW-0507">mRNA processing</keyword>
<evidence type="ECO:0000313" key="15">
    <source>
        <dbReference type="Proteomes" id="UP001338582"/>
    </source>
</evidence>
<keyword evidence="7" id="KW-0508">mRNA splicing</keyword>
<sequence>MEEQPIICSSCLGENSHVRMKRHPNGEECRFCTRPFTALRWSGDTRVGKMKKTVICESCARARNCCQCCSVDIDYQIPLDLRDAALKLAGIANPYSVENTSKNREVKAIIGDKIEKRLKNEETETAEEKKEKMRDILTKLAQKLGSGAVANTSMPKERTSGGSTTKELSKTIAALPFGGSLALPKNNEDRSFFVFGFSADMPQYKLSEFFETHGKIESVRIVHKAKCGYVVFDSRSDADKCASAISSNGLNSNLATAGLILVNSQPVRVSWGNSQPLGRNNDEQAKIAQVVTKVMKQLAERDALQKGKRTKKLNGSHSTKRQKLESQERTDKETKEVKQSYKALSRDLEL</sequence>
<evidence type="ECO:0000313" key="14">
    <source>
        <dbReference type="EMBL" id="WPK25518.1"/>
    </source>
</evidence>
<feature type="region of interest" description="Disordered" evidence="12">
    <location>
        <begin position="302"/>
        <end position="350"/>
    </location>
</feature>
<dbReference type="Gene3D" id="3.30.70.330">
    <property type="match status" value="1"/>
</dbReference>
<name>A0AAX4HAI6_9ASCO</name>
<dbReference type="InterPro" id="IPR034356">
    <property type="entry name" value="Slt11_RRM"/>
</dbReference>
<accession>A0AAX4HAI6</accession>
<evidence type="ECO:0000256" key="8">
    <source>
        <dbReference type="ARBA" id="ARBA00023242"/>
    </source>
</evidence>
<dbReference type="GO" id="GO:0008380">
    <property type="term" value="P:RNA splicing"/>
    <property type="evidence" value="ECO:0007669"/>
    <property type="project" value="UniProtKB-KW"/>
</dbReference>
<dbReference type="InterPro" id="IPR035979">
    <property type="entry name" value="RBD_domain_sf"/>
</dbReference>
<comment type="similarity">
    <text evidence="2">Belongs to the SLT11 family.</text>
</comment>
<comment type="function">
    <text evidence="9">Involved in pre-mRNA splicing. Facilitates the cooperative formation of U2/U6 helix II in association with stem II in the spliceosome. Binds to RNA.</text>
</comment>
<dbReference type="InterPro" id="IPR039171">
    <property type="entry name" value="Cwc2/Slt11"/>
</dbReference>
<keyword evidence="8" id="KW-0539">Nucleus</keyword>
<dbReference type="GO" id="GO:0071006">
    <property type="term" value="C:U2-type catalytic step 1 spliceosome"/>
    <property type="evidence" value="ECO:0007669"/>
    <property type="project" value="TreeGrafter"/>
</dbReference>
<feature type="compositionally biased region" description="Basic residues" evidence="12">
    <location>
        <begin position="306"/>
        <end position="321"/>
    </location>
</feature>
<evidence type="ECO:0000256" key="1">
    <source>
        <dbReference type="ARBA" id="ARBA00004123"/>
    </source>
</evidence>
<dbReference type="PANTHER" id="PTHR14089:SF6">
    <property type="entry name" value="PRE-MRNA-SPLICING FACTOR RBM22"/>
    <property type="match status" value="1"/>
</dbReference>
<keyword evidence="15" id="KW-1185">Reference proteome</keyword>
<dbReference type="GO" id="GO:0000974">
    <property type="term" value="C:Prp19 complex"/>
    <property type="evidence" value="ECO:0007669"/>
    <property type="project" value="TreeGrafter"/>
</dbReference>
<dbReference type="SMART" id="SM00360">
    <property type="entry name" value="RRM"/>
    <property type="match status" value="1"/>
</dbReference>
<dbReference type="InterPro" id="IPR000504">
    <property type="entry name" value="RRM_dom"/>
</dbReference>
<evidence type="ECO:0000259" key="13">
    <source>
        <dbReference type="PROSITE" id="PS50102"/>
    </source>
</evidence>
<keyword evidence="11" id="KW-0175">Coiled coil</keyword>
<dbReference type="Pfam" id="PF21369">
    <property type="entry name" value="STL11_N"/>
    <property type="match status" value="1"/>
</dbReference>
<dbReference type="EMBL" id="CP138896">
    <property type="protein sequence ID" value="WPK25518.1"/>
    <property type="molecule type" value="Genomic_DNA"/>
</dbReference>
<keyword evidence="6 10" id="KW-0694">RNA-binding</keyword>
<feature type="domain" description="RRM" evidence="13">
    <location>
        <begin position="190"/>
        <end position="274"/>
    </location>
</feature>
<proteinExistence type="inferred from homology"/>
<comment type="subcellular location">
    <subcellularLocation>
        <location evidence="1">Nucleus</location>
    </subcellularLocation>
</comment>